<sequence length="93" mass="10938">MADFPTNVPVICVESRTFNALVKALAKEIRDDDLDPWIDEKESMRLLRITSKTTFQKYRDTGDIDFRRLSSKHIVYRRQSILDFIESSPKTKE</sequence>
<reference evidence="1 2" key="1">
    <citation type="submission" date="2017-10" db="EMBL/GenBank/DDBJ databases">
        <title>The draft genome sequence of Lewinella nigricans NBRC 102662.</title>
        <authorList>
            <person name="Wang K."/>
        </authorList>
    </citation>
    <scope>NUCLEOTIDE SEQUENCE [LARGE SCALE GENOMIC DNA]</scope>
    <source>
        <strain evidence="1 2">NBRC 102662</strain>
    </source>
</reference>
<keyword evidence="2" id="KW-1185">Reference proteome</keyword>
<gene>
    <name evidence="1" type="ORF">CRP01_39785</name>
</gene>
<evidence type="ECO:0000313" key="2">
    <source>
        <dbReference type="Proteomes" id="UP000223913"/>
    </source>
</evidence>
<name>A0A2D0MYI2_FLAN2</name>
<protein>
    <submittedName>
        <fullName evidence="1">DNA-binding protein</fullName>
    </submittedName>
</protein>
<dbReference type="AlphaFoldDB" id="A0A2D0MYI2"/>
<keyword evidence="1" id="KW-0238">DNA-binding</keyword>
<organism evidence="1 2">
    <name type="scientific">Flavilitoribacter nigricans (strain ATCC 23147 / DSM 23189 / NBRC 102662 / NCIMB 1420 / SS-2)</name>
    <name type="common">Lewinella nigricans</name>
    <dbReference type="NCBI Taxonomy" id="1122177"/>
    <lineage>
        <taxon>Bacteria</taxon>
        <taxon>Pseudomonadati</taxon>
        <taxon>Bacteroidota</taxon>
        <taxon>Saprospiria</taxon>
        <taxon>Saprospirales</taxon>
        <taxon>Lewinellaceae</taxon>
        <taxon>Flavilitoribacter</taxon>
    </lineage>
</organism>
<proteinExistence type="predicted"/>
<accession>A0A2D0MYI2</accession>
<comment type="caution">
    <text evidence="1">The sequence shown here is derived from an EMBL/GenBank/DDBJ whole genome shotgun (WGS) entry which is preliminary data.</text>
</comment>
<dbReference type="GO" id="GO:0003677">
    <property type="term" value="F:DNA binding"/>
    <property type="evidence" value="ECO:0007669"/>
    <property type="project" value="UniProtKB-KW"/>
</dbReference>
<dbReference type="Proteomes" id="UP000223913">
    <property type="component" value="Unassembled WGS sequence"/>
</dbReference>
<evidence type="ECO:0000313" key="1">
    <source>
        <dbReference type="EMBL" id="PHN00939.1"/>
    </source>
</evidence>
<dbReference type="EMBL" id="PDUD01000069">
    <property type="protein sequence ID" value="PHN00939.1"/>
    <property type="molecule type" value="Genomic_DNA"/>
</dbReference>